<dbReference type="PANTHER" id="PTHR22950:SF349">
    <property type="entry name" value="AMINO ACID TRANSPORTER TRANSMEMBRANE DOMAIN-CONTAINING PROTEIN"/>
    <property type="match status" value="1"/>
</dbReference>
<keyword evidence="3 5" id="KW-1133">Transmembrane helix</keyword>
<dbReference type="HOGENOM" id="CLU_024289_2_0_1"/>
<feature type="transmembrane region" description="Helical" evidence="5">
    <location>
        <begin position="380"/>
        <end position="401"/>
    </location>
</feature>
<evidence type="ECO:0000256" key="2">
    <source>
        <dbReference type="ARBA" id="ARBA00022692"/>
    </source>
</evidence>
<feature type="transmembrane region" description="Helical" evidence="5">
    <location>
        <begin position="407"/>
        <end position="426"/>
    </location>
</feature>
<dbReference type="InterPro" id="IPR013057">
    <property type="entry name" value="AA_transpt_TM"/>
</dbReference>
<dbReference type="InParanoid" id="K3WJL9"/>
<dbReference type="eggNOG" id="KOG1303">
    <property type="taxonomic scope" value="Eukaryota"/>
</dbReference>
<dbReference type="OMA" id="LQPPFYM"/>
<reference evidence="8" key="1">
    <citation type="journal article" date="2010" name="Genome Biol.">
        <title>Genome sequence of the necrotrophic plant pathogen Pythium ultimum reveals original pathogenicity mechanisms and effector repertoire.</title>
        <authorList>
            <person name="Levesque C.A."/>
            <person name="Brouwer H."/>
            <person name="Cano L."/>
            <person name="Hamilton J.P."/>
            <person name="Holt C."/>
            <person name="Huitema E."/>
            <person name="Raffaele S."/>
            <person name="Robideau G.P."/>
            <person name="Thines M."/>
            <person name="Win J."/>
            <person name="Zerillo M.M."/>
            <person name="Beakes G.W."/>
            <person name="Boore J.L."/>
            <person name="Busam D."/>
            <person name="Dumas B."/>
            <person name="Ferriera S."/>
            <person name="Fuerstenberg S.I."/>
            <person name="Gachon C.M."/>
            <person name="Gaulin E."/>
            <person name="Govers F."/>
            <person name="Grenville-Briggs L."/>
            <person name="Horner N."/>
            <person name="Hostetler J."/>
            <person name="Jiang R.H."/>
            <person name="Johnson J."/>
            <person name="Krajaejun T."/>
            <person name="Lin H."/>
            <person name="Meijer H.J."/>
            <person name="Moore B."/>
            <person name="Morris P."/>
            <person name="Phuntmart V."/>
            <person name="Puiu D."/>
            <person name="Shetty J."/>
            <person name="Stajich J.E."/>
            <person name="Tripathy S."/>
            <person name="Wawra S."/>
            <person name="van West P."/>
            <person name="Whitty B.R."/>
            <person name="Coutinho P.M."/>
            <person name="Henrissat B."/>
            <person name="Martin F."/>
            <person name="Thomas P.D."/>
            <person name="Tyler B.M."/>
            <person name="De Vries R.P."/>
            <person name="Kamoun S."/>
            <person name="Yandell M."/>
            <person name="Tisserat N."/>
            <person name="Buell C.R."/>
        </authorList>
    </citation>
    <scope>NUCLEOTIDE SEQUENCE</scope>
    <source>
        <strain evidence="8">DAOM:BR144</strain>
    </source>
</reference>
<evidence type="ECO:0000313" key="8">
    <source>
        <dbReference type="Proteomes" id="UP000019132"/>
    </source>
</evidence>
<evidence type="ECO:0000259" key="6">
    <source>
        <dbReference type="Pfam" id="PF01490"/>
    </source>
</evidence>
<dbReference type="PANTHER" id="PTHR22950">
    <property type="entry name" value="AMINO ACID TRANSPORTER"/>
    <property type="match status" value="1"/>
</dbReference>
<dbReference type="EnsemblProtists" id="PYU1_T005161">
    <property type="protein sequence ID" value="PYU1_T005161"/>
    <property type="gene ID" value="PYU1_G005150"/>
</dbReference>
<dbReference type="EMBL" id="GL376564">
    <property type="status" value="NOT_ANNOTATED_CDS"/>
    <property type="molecule type" value="Genomic_DNA"/>
</dbReference>
<feature type="domain" description="Amino acid transporter transmembrane" evidence="6">
    <location>
        <begin position="17"/>
        <end position="456"/>
    </location>
</feature>
<comment type="subcellular location">
    <subcellularLocation>
        <location evidence="1">Membrane</location>
        <topology evidence="1">Multi-pass membrane protein</topology>
    </subcellularLocation>
</comment>
<dbReference type="GO" id="GO:0015179">
    <property type="term" value="F:L-amino acid transmembrane transporter activity"/>
    <property type="evidence" value="ECO:0007669"/>
    <property type="project" value="TreeGrafter"/>
</dbReference>
<feature type="transmembrane region" description="Helical" evidence="5">
    <location>
        <begin position="124"/>
        <end position="143"/>
    </location>
</feature>
<evidence type="ECO:0000256" key="1">
    <source>
        <dbReference type="ARBA" id="ARBA00004141"/>
    </source>
</evidence>
<dbReference type="VEuPathDB" id="FungiDB:PYU1_G005150"/>
<protein>
    <recommendedName>
        <fullName evidence="6">Amino acid transporter transmembrane domain-containing protein</fullName>
    </recommendedName>
</protein>
<name>K3WJL9_GLOUD</name>
<proteinExistence type="predicted"/>
<dbReference type="STRING" id="431595.K3WJL9"/>
<keyword evidence="4 5" id="KW-0472">Membrane</keyword>
<dbReference type="Pfam" id="PF01490">
    <property type="entry name" value="Aa_trans"/>
    <property type="match status" value="1"/>
</dbReference>
<evidence type="ECO:0000256" key="5">
    <source>
        <dbReference type="SAM" id="Phobius"/>
    </source>
</evidence>
<keyword evidence="2 5" id="KW-0812">Transmembrane</keyword>
<keyword evidence="8" id="KW-1185">Reference proteome</keyword>
<feature type="transmembrane region" description="Helical" evidence="5">
    <location>
        <begin position="438"/>
        <end position="457"/>
    </location>
</feature>
<organism evidence="7 8">
    <name type="scientific">Globisporangium ultimum (strain ATCC 200006 / CBS 805.95 / DAOM BR144)</name>
    <name type="common">Pythium ultimum</name>
    <dbReference type="NCBI Taxonomy" id="431595"/>
    <lineage>
        <taxon>Eukaryota</taxon>
        <taxon>Sar</taxon>
        <taxon>Stramenopiles</taxon>
        <taxon>Oomycota</taxon>
        <taxon>Peronosporomycetes</taxon>
        <taxon>Pythiales</taxon>
        <taxon>Pythiaceae</taxon>
        <taxon>Globisporangium</taxon>
    </lineage>
</organism>
<feature type="transmembrane region" description="Helical" evidence="5">
    <location>
        <begin position="193"/>
        <end position="213"/>
    </location>
</feature>
<feature type="transmembrane region" description="Helical" evidence="5">
    <location>
        <begin position="281"/>
        <end position="306"/>
    </location>
</feature>
<sequence>MSSPRKSTAFFTADDAKASFALFCCVCGIGTLGMPANFARAGPALAVVALFFMAASNIYATVTLSKLMLLAPKSVKTYSDLGEWVMGKPGRYLALVAQMGVCLMIPCAFLVLGSQLFEVLFPTAFSQTYWVIFMAAVVFPIALMPTMKESAGMMLAGSLGTVIADIVGISVLLHEMSGHPSPPSPDINLDQVVTVFGNLALAYGAAIVVPDLHREHSEPHRMPKVVFVTLSVISCFFLTLAALGYSAAGCQMSGNMLFSIAGSGTSGLTTLGFTADRGAVVMAYLFMQLHLTVAFSTFMHPTFYMLERLVLGMHKEEFAGDDEQDQVEKLSYVSASTPSIHSKSVTSVDLEQNAERRLVVVQPTDELAEYRGTRNVLRYVLLRTTLIIVLVIVSVALRKHFLELSDFIGASAHSTSCLILPLVFYLKVCWKKIPLWERAIALFIIVVCIACGIYVSIQAGKELFGGDEVVTPETPVFPFCKADHQFQSYYVKNVSSST</sequence>
<reference evidence="7" key="3">
    <citation type="submission" date="2015-02" db="UniProtKB">
        <authorList>
            <consortium name="EnsemblProtists"/>
        </authorList>
    </citation>
    <scope>IDENTIFICATION</scope>
    <source>
        <strain evidence="7">DAOM BR144</strain>
    </source>
</reference>
<dbReference type="Proteomes" id="UP000019132">
    <property type="component" value="Unassembled WGS sequence"/>
</dbReference>
<accession>K3WJL9</accession>
<feature type="transmembrane region" description="Helical" evidence="5">
    <location>
        <begin position="155"/>
        <end position="173"/>
    </location>
</feature>
<reference evidence="8" key="2">
    <citation type="submission" date="2010-04" db="EMBL/GenBank/DDBJ databases">
        <authorList>
            <person name="Buell R."/>
            <person name="Hamilton J."/>
            <person name="Hostetler J."/>
        </authorList>
    </citation>
    <scope>NUCLEOTIDE SEQUENCE [LARGE SCALE GENOMIC DNA]</scope>
    <source>
        <strain evidence="8">DAOM:BR144</strain>
    </source>
</reference>
<feature type="transmembrane region" description="Helical" evidence="5">
    <location>
        <begin position="44"/>
        <end position="71"/>
    </location>
</feature>
<feature type="transmembrane region" description="Helical" evidence="5">
    <location>
        <begin position="225"/>
        <end position="248"/>
    </location>
</feature>
<evidence type="ECO:0000313" key="7">
    <source>
        <dbReference type="EnsemblProtists" id="PYU1_T005161"/>
    </source>
</evidence>
<feature type="transmembrane region" description="Helical" evidence="5">
    <location>
        <begin position="20"/>
        <end position="38"/>
    </location>
</feature>
<dbReference type="GO" id="GO:0005774">
    <property type="term" value="C:vacuolar membrane"/>
    <property type="evidence" value="ECO:0007669"/>
    <property type="project" value="TreeGrafter"/>
</dbReference>
<dbReference type="AlphaFoldDB" id="K3WJL9"/>
<feature type="transmembrane region" description="Helical" evidence="5">
    <location>
        <begin position="92"/>
        <end position="112"/>
    </location>
</feature>
<evidence type="ECO:0000256" key="4">
    <source>
        <dbReference type="ARBA" id="ARBA00023136"/>
    </source>
</evidence>
<evidence type="ECO:0000256" key="3">
    <source>
        <dbReference type="ARBA" id="ARBA00022989"/>
    </source>
</evidence>